<proteinExistence type="inferred from homology"/>
<keyword evidence="5 8" id="KW-0812">Transmembrane</keyword>
<dbReference type="PANTHER" id="PTHR36838:SF1">
    <property type="entry name" value="SLR1864 PROTEIN"/>
    <property type="match status" value="1"/>
</dbReference>
<evidence type="ECO:0000256" key="1">
    <source>
        <dbReference type="ARBA" id="ARBA00004651"/>
    </source>
</evidence>
<comment type="similarity">
    <text evidence="2">Belongs to the auxin efflux carrier (TC 2.A.69) family.</text>
</comment>
<feature type="transmembrane region" description="Helical" evidence="8">
    <location>
        <begin position="6"/>
        <end position="27"/>
    </location>
</feature>
<evidence type="ECO:0000256" key="6">
    <source>
        <dbReference type="ARBA" id="ARBA00022989"/>
    </source>
</evidence>
<protein>
    <recommendedName>
        <fullName evidence="11">Transporter</fullName>
    </recommendedName>
</protein>
<evidence type="ECO:0000256" key="4">
    <source>
        <dbReference type="ARBA" id="ARBA00022475"/>
    </source>
</evidence>
<evidence type="ECO:0000313" key="9">
    <source>
        <dbReference type="EMBL" id="SKA99673.1"/>
    </source>
</evidence>
<evidence type="ECO:0000256" key="3">
    <source>
        <dbReference type="ARBA" id="ARBA00022448"/>
    </source>
</evidence>
<keyword evidence="3" id="KW-0813">Transport</keyword>
<feature type="transmembrane region" description="Helical" evidence="8">
    <location>
        <begin position="194"/>
        <end position="212"/>
    </location>
</feature>
<gene>
    <name evidence="9" type="ORF">SAMN04244570_2275</name>
</gene>
<evidence type="ECO:0000256" key="7">
    <source>
        <dbReference type="ARBA" id="ARBA00023136"/>
    </source>
</evidence>
<dbReference type="InterPro" id="IPR004776">
    <property type="entry name" value="Mem_transp_PIN-like"/>
</dbReference>
<dbReference type="Pfam" id="PF03547">
    <property type="entry name" value="Mem_trans"/>
    <property type="match status" value="1"/>
</dbReference>
<dbReference type="Gene3D" id="1.20.1530.20">
    <property type="match status" value="1"/>
</dbReference>
<evidence type="ECO:0000256" key="2">
    <source>
        <dbReference type="ARBA" id="ARBA00010145"/>
    </source>
</evidence>
<dbReference type="Proteomes" id="UP000190042">
    <property type="component" value="Unassembled WGS sequence"/>
</dbReference>
<comment type="subcellular location">
    <subcellularLocation>
        <location evidence="1">Cell membrane</location>
        <topology evidence="1">Multi-pass membrane protein</topology>
    </subcellularLocation>
</comment>
<keyword evidence="6 8" id="KW-1133">Transmembrane helix</keyword>
<name>A0A1T4YDA9_9BACL</name>
<keyword evidence="7 8" id="KW-0472">Membrane</keyword>
<feature type="transmembrane region" description="Helical" evidence="8">
    <location>
        <begin position="224"/>
        <end position="246"/>
    </location>
</feature>
<organism evidence="9 10">
    <name type="scientific">Sporosarcina newyorkensis</name>
    <dbReference type="NCBI Taxonomy" id="759851"/>
    <lineage>
        <taxon>Bacteria</taxon>
        <taxon>Bacillati</taxon>
        <taxon>Bacillota</taxon>
        <taxon>Bacilli</taxon>
        <taxon>Bacillales</taxon>
        <taxon>Caryophanaceae</taxon>
        <taxon>Sporosarcina</taxon>
    </lineage>
</organism>
<keyword evidence="4" id="KW-1003">Cell membrane</keyword>
<feature type="transmembrane region" description="Helical" evidence="8">
    <location>
        <begin position="124"/>
        <end position="146"/>
    </location>
</feature>
<evidence type="ECO:0000256" key="5">
    <source>
        <dbReference type="ARBA" id="ARBA00022692"/>
    </source>
</evidence>
<feature type="transmembrane region" description="Helical" evidence="8">
    <location>
        <begin position="167"/>
        <end position="188"/>
    </location>
</feature>
<dbReference type="GO" id="GO:0005886">
    <property type="term" value="C:plasma membrane"/>
    <property type="evidence" value="ECO:0007669"/>
    <property type="project" value="UniProtKB-SubCell"/>
</dbReference>
<dbReference type="RefSeq" id="WP_040758196.1">
    <property type="nucleotide sequence ID" value="NZ_FUYJ01000004.1"/>
</dbReference>
<evidence type="ECO:0000256" key="8">
    <source>
        <dbReference type="SAM" id="Phobius"/>
    </source>
</evidence>
<sequence>MEYLLIVFVNVITPMLILLAIGVVLQIKFTFNVKALGNILTYCLIPAAVFMNLYHTVINVKVLLDVLFFVVLFSTSLIVIGHLFSKMLRLNRQQSAVMKNSIVLINSGNYGLPVSQLVFHANPLGVSIQIVLIVYQNLLTYSYGLYNLVSATQSGAAILKQFIKMPIIHALWLGAFLNLANIQLPLFVELPIEHLSNAFIAIALITLGAQLAQIKVKALWNRLIFLSAFGRLILSPTVALLLIMLLKIDGVTAQSLWIASSFPTSRNSSTLALEYDIEAELAAQIVLFTTVISSFTVGLVIYLSSIIFV</sequence>
<dbReference type="PANTHER" id="PTHR36838">
    <property type="entry name" value="AUXIN EFFLUX CARRIER FAMILY PROTEIN"/>
    <property type="match status" value="1"/>
</dbReference>
<dbReference type="EMBL" id="FUYJ01000004">
    <property type="protein sequence ID" value="SKA99673.1"/>
    <property type="molecule type" value="Genomic_DNA"/>
</dbReference>
<accession>A0A1T4YDA9</accession>
<evidence type="ECO:0008006" key="11">
    <source>
        <dbReference type="Google" id="ProtNLM"/>
    </source>
</evidence>
<dbReference type="GO" id="GO:0055085">
    <property type="term" value="P:transmembrane transport"/>
    <property type="evidence" value="ECO:0007669"/>
    <property type="project" value="InterPro"/>
</dbReference>
<feature type="transmembrane region" description="Helical" evidence="8">
    <location>
        <begin position="63"/>
        <end position="84"/>
    </location>
</feature>
<dbReference type="InterPro" id="IPR038770">
    <property type="entry name" value="Na+/solute_symporter_sf"/>
</dbReference>
<keyword evidence="10" id="KW-1185">Reference proteome</keyword>
<evidence type="ECO:0000313" key="10">
    <source>
        <dbReference type="Proteomes" id="UP000190042"/>
    </source>
</evidence>
<feature type="transmembrane region" description="Helical" evidence="8">
    <location>
        <begin position="39"/>
        <end position="57"/>
    </location>
</feature>
<feature type="transmembrane region" description="Helical" evidence="8">
    <location>
        <begin position="281"/>
        <end position="303"/>
    </location>
</feature>
<reference evidence="10" key="1">
    <citation type="submission" date="2017-02" db="EMBL/GenBank/DDBJ databases">
        <authorList>
            <person name="Varghese N."/>
            <person name="Submissions S."/>
        </authorList>
    </citation>
    <scope>NUCLEOTIDE SEQUENCE [LARGE SCALE GENOMIC DNA]</scope>
    <source>
        <strain evidence="10">DSM 23966</strain>
    </source>
</reference>
<dbReference type="AlphaFoldDB" id="A0A1T4YDA9"/>